<evidence type="ECO:0000259" key="1">
    <source>
        <dbReference type="Pfam" id="PF03861"/>
    </source>
</evidence>
<dbReference type="GO" id="GO:0003723">
    <property type="term" value="F:RNA binding"/>
    <property type="evidence" value="ECO:0007669"/>
    <property type="project" value="InterPro"/>
</dbReference>
<accession>A0A6G7YKL1</accession>
<dbReference type="Gene3D" id="1.10.10.10">
    <property type="entry name" value="Winged helix-like DNA-binding domain superfamily/Winged helix DNA-binding domain"/>
    <property type="match status" value="1"/>
</dbReference>
<dbReference type="InterPro" id="IPR036388">
    <property type="entry name" value="WH-like_DNA-bd_sf"/>
</dbReference>
<protein>
    <submittedName>
        <fullName evidence="2">ANTAR domain-containing protein</fullName>
    </submittedName>
</protein>
<name>A0A6G7YKL1_9ACTN</name>
<keyword evidence="3" id="KW-1185">Reference proteome</keyword>
<evidence type="ECO:0000313" key="3">
    <source>
        <dbReference type="Proteomes" id="UP000502035"/>
    </source>
</evidence>
<dbReference type="Proteomes" id="UP000502035">
    <property type="component" value="Chromosome"/>
</dbReference>
<dbReference type="Pfam" id="PF03861">
    <property type="entry name" value="ANTAR"/>
    <property type="match status" value="1"/>
</dbReference>
<evidence type="ECO:0000313" key="2">
    <source>
        <dbReference type="EMBL" id="QIK77282.1"/>
    </source>
</evidence>
<dbReference type="InterPro" id="IPR005561">
    <property type="entry name" value="ANTAR"/>
</dbReference>
<dbReference type="EMBL" id="CP049866">
    <property type="protein sequence ID" value="QIK77282.1"/>
    <property type="molecule type" value="Genomic_DNA"/>
</dbReference>
<reference evidence="2 3" key="1">
    <citation type="submission" date="2020-03" db="EMBL/GenBank/DDBJ databases">
        <title>Nocardioides sp. nov., isolated from fish.</title>
        <authorList>
            <person name="Hyun D.-W."/>
            <person name="Bae J.-W."/>
        </authorList>
    </citation>
    <scope>NUCLEOTIDE SEQUENCE [LARGE SCALE GENOMIC DNA]</scope>
    <source>
        <strain evidence="2 3">HDW12A</strain>
    </source>
</reference>
<gene>
    <name evidence="2" type="ORF">G7071_06035</name>
</gene>
<feature type="domain" description="ANTAR" evidence="1">
    <location>
        <begin position="8"/>
        <end position="35"/>
    </location>
</feature>
<sequence>MGVRVPGSEERAFAYLTRASSHANIKLRDVAAGIVDDFVARVDS</sequence>
<proteinExistence type="predicted"/>
<dbReference type="AlphaFoldDB" id="A0A6G7YKL1"/>
<organism evidence="2 3">
    <name type="scientific">Nocardioides piscis</name>
    <dbReference type="NCBI Taxonomy" id="2714938"/>
    <lineage>
        <taxon>Bacteria</taxon>
        <taxon>Bacillati</taxon>
        <taxon>Actinomycetota</taxon>
        <taxon>Actinomycetes</taxon>
        <taxon>Propionibacteriales</taxon>
        <taxon>Nocardioidaceae</taxon>
        <taxon>Nocardioides</taxon>
    </lineage>
</organism>
<dbReference type="KEGG" id="npi:G7071_06035"/>
<dbReference type="RefSeq" id="WP_166320965.1">
    <property type="nucleotide sequence ID" value="NZ_CP049866.1"/>
</dbReference>